<dbReference type="OrthoDB" id="2987506at2759"/>
<sequence>MVTYTVAVEIDPSQITSLNLNKSTLCIGRVVKDTAGVEHCNIIAATCSTVQPHMKFTWTDEYKIVGAKITFKEGVTISGQAGGHSIEGGQMYTITDWSTETVSKDESVPNDSFGFTNKMLCSPILMMKIDNAYQPIYISAAERGEGTTIITPMPKVHVWFQDSAVTATMSANYKSRSWPVSLVADKTAWAQYTAEGKFTGYTPSK</sequence>
<organism evidence="1">
    <name type="scientific">Rosellinia necatrix</name>
    <name type="common">White root-rot fungus</name>
    <dbReference type="NCBI Taxonomy" id="77044"/>
    <lineage>
        <taxon>Eukaryota</taxon>
        <taxon>Fungi</taxon>
        <taxon>Dikarya</taxon>
        <taxon>Ascomycota</taxon>
        <taxon>Pezizomycotina</taxon>
        <taxon>Sordariomycetes</taxon>
        <taxon>Xylariomycetidae</taxon>
        <taxon>Xylariales</taxon>
        <taxon>Xylariaceae</taxon>
        <taxon>Rosellinia</taxon>
    </lineage>
</organism>
<proteinExistence type="predicted"/>
<evidence type="ECO:0000313" key="1">
    <source>
        <dbReference type="EMBL" id="GAP82998.1"/>
    </source>
</evidence>
<dbReference type="Proteomes" id="UP000054516">
    <property type="component" value="Unassembled WGS sequence"/>
</dbReference>
<dbReference type="OMA" id="IRIDKNC"/>
<dbReference type="EMBL" id="DF977446">
    <property type="protein sequence ID" value="GAP82998.1"/>
    <property type="molecule type" value="Genomic_DNA"/>
</dbReference>
<name>A0A1S7UIF1_ROSNE</name>
<evidence type="ECO:0000313" key="2">
    <source>
        <dbReference type="Proteomes" id="UP000054516"/>
    </source>
</evidence>
<accession>A0A1S7UIF1</accession>
<protein>
    <submittedName>
        <fullName evidence="1">Uncharacterized protein</fullName>
    </submittedName>
</protein>
<dbReference type="AlphaFoldDB" id="A0A1S7UIF1"/>
<keyword evidence="2" id="KW-1185">Reference proteome</keyword>
<gene>
    <name evidence="1" type="ORF">SAMD00023353_0105370</name>
</gene>
<reference evidence="1" key="1">
    <citation type="submission" date="2016-03" db="EMBL/GenBank/DDBJ databases">
        <title>Draft genome sequence of Rosellinia necatrix.</title>
        <authorList>
            <person name="Kanematsu S."/>
        </authorList>
    </citation>
    <scope>NUCLEOTIDE SEQUENCE [LARGE SCALE GENOMIC DNA]</scope>
    <source>
        <strain evidence="1">W97</strain>
    </source>
</reference>